<accession>A0A401JF16</accession>
<evidence type="ECO:0008006" key="3">
    <source>
        <dbReference type="Google" id="ProtNLM"/>
    </source>
</evidence>
<dbReference type="EMBL" id="BGOW01000017">
    <property type="protein sequence ID" value="GBL46221.1"/>
    <property type="molecule type" value="Genomic_DNA"/>
</dbReference>
<evidence type="ECO:0000313" key="2">
    <source>
        <dbReference type="Proteomes" id="UP000286806"/>
    </source>
</evidence>
<comment type="caution">
    <text evidence="1">The sequence shown here is derived from an EMBL/GenBank/DDBJ whole genome shotgun (WGS) entry which is preliminary data.</text>
</comment>
<proteinExistence type="predicted"/>
<organism evidence="1 2">
    <name type="scientific">Sulfuriferula multivorans</name>
    <dbReference type="NCBI Taxonomy" id="1559896"/>
    <lineage>
        <taxon>Bacteria</taxon>
        <taxon>Pseudomonadati</taxon>
        <taxon>Pseudomonadota</taxon>
        <taxon>Betaproteobacteria</taxon>
        <taxon>Nitrosomonadales</taxon>
        <taxon>Sulfuricellaceae</taxon>
        <taxon>Sulfuriferula</taxon>
    </lineage>
</organism>
<gene>
    <name evidence="1" type="ORF">SFMTTN_2034</name>
</gene>
<keyword evidence="2" id="KW-1185">Reference proteome</keyword>
<dbReference type="Proteomes" id="UP000286806">
    <property type="component" value="Unassembled WGS sequence"/>
</dbReference>
<sequence>MAFGATDTLTLIGRFKQILTATGVISDTAIVTPLATTSGNSLASGAYVASAWIDTSNLGGGGVGTTQGMQFDGTLQANISTATPAGNINVYMQWSQDNGTTIPANGQGQLLMSPMVCTAVGVQPITEIAAR</sequence>
<dbReference type="AlphaFoldDB" id="A0A401JF16"/>
<reference evidence="1 2" key="1">
    <citation type="journal article" date="2019" name="Front. Microbiol.">
        <title>Genomes of Neutrophilic Sulfur-Oxidizing Chemolithoautotrophs Representing 9 Proteobacterial Species From 8 Genera.</title>
        <authorList>
            <person name="Watanabe T."/>
            <person name="Kojima H."/>
            <person name="Umezawa K."/>
            <person name="Hori C."/>
            <person name="Takasuka T.E."/>
            <person name="Kato Y."/>
            <person name="Fukui M."/>
        </authorList>
    </citation>
    <scope>NUCLEOTIDE SEQUENCE [LARGE SCALE GENOMIC DNA]</scope>
    <source>
        <strain evidence="1 2">TTN</strain>
    </source>
</reference>
<evidence type="ECO:0000313" key="1">
    <source>
        <dbReference type="EMBL" id="GBL46221.1"/>
    </source>
</evidence>
<name>A0A401JF16_9PROT</name>
<protein>
    <recommendedName>
        <fullName evidence="3">Phage protein</fullName>
    </recommendedName>
</protein>